<protein>
    <submittedName>
        <fullName evidence="3">SGNH/GDSL hydrolase family protein</fullName>
    </submittedName>
</protein>
<dbReference type="CDD" id="cd00229">
    <property type="entry name" value="SGNH_hydrolase"/>
    <property type="match status" value="1"/>
</dbReference>
<dbReference type="InterPro" id="IPR013830">
    <property type="entry name" value="SGNH_hydro"/>
</dbReference>
<reference evidence="3 4" key="1">
    <citation type="submission" date="2024-03" db="EMBL/GenBank/DDBJ databases">
        <title>Actinomycetospora sp. OC33-EN08, a novel actinomycete isolated from wild orchid (Aerides multiflora).</title>
        <authorList>
            <person name="Suriyachadkun C."/>
        </authorList>
    </citation>
    <scope>NUCLEOTIDE SEQUENCE [LARGE SCALE GENOMIC DNA]</scope>
    <source>
        <strain evidence="3 4">OC33-EN08</strain>
    </source>
</reference>
<evidence type="ECO:0000256" key="1">
    <source>
        <dbReference type="SAM" id="Phobius"/>
    </source>
</evidence>
<keyword evidence="1" id="KW-0812">Transmembrane</keyword>
<dbReference type="RefSeq" id="WP_337693162.1">
    <property type="nucleotide sequence ID" value="NZ_JBBEGN010000001.1"/>
</dbReference>
<dbReference type="Proteomes" id="UP001385809">
    <property type="component" value="Unassembled WGS sequence"/>
</dbReference>
<dbReference type="SUPFAM" id="SSF52266">
    <property type="entry name" value="SGNH hydrolase"/>
    <property type="match status" value="1"/>
</dbReference>
<comment type="caution">
    <text evidence="3">The sequence shown here is derived from an EMBL/GenBank/DDBJ whole genome shotgun (WGS) entry which is preliminary data.</text>
</comment>
<organism evidence="3 4">
    <name type="scientific">Actinomycetospora aurantiaca</name>
    <dbReference type="NCBI Taxonomy" id="3129233"/>
    <lineage>
        <taxon>Bacteria</taxon>
        <taxon>Bacillati</taxon>
        <taxon>Actinomycetota</taxon>
        <taxon>Actinomycetes</taxon>
        <taxon>Pseudonocardiales</taxon>
        <taxon>Pseudonocardiaceae</taxon>
        <taxon>Actinomycetospora</taxon>
    </lineage>
</organism>
<dbReference type="EMBL" id="JBBEGN010000001">
    <property type="protein sequence ID" value="MEJ2866541.1"/>
    <property type="molecule type" value="Genomic_DNA"/>
</dbReference>
<dbReference type="PANTHER" id="PTHR43784:SF2">
    <property type="entry name" value="GDSL-LIKE LIPASE_ACYLHYDROLASE, PUTATIVE (AFU_ORTHOLOGUE AFUA_2G00820)-RELATED"/>
    <property type="match status" value="1"/>
</dbReference>
<evidence type="ECO:0000313" key="3">
    <source>
        <dbReference type="EMBL" id="MEJ2866541.1"/>
    </source>
</evidence>
<keyword evidence="3" id="KW-0378">Hydrolase</keyword>
<dbReference type="Gene3D" id="3.40.50.1110">
    <property type="entry name" value="SGNH hydrolase"/>
    <property type="match status" value="1"/>
</dbReference>
<dbReference type="InterPro" id="IPR053140">
    <property type="entry name" value="GDSL_Rv0518-like"/>
</dbReference>
<gene>
    <name evidence="3" type="ORF">WCD74_02105</name>
</gene>
<feature type="transmembrane region" description="Helical" evidence="1">
    <location>
        <begin position="21"/>
        <end position="42"/>
    </location>
</feature>
<keyword evidence="1" id="KW-0472">Membrane</keyword>
<feature type="domain" description="SGNH hydrolase-type esterase" evidence="2">
    <location>
        <begin position="65"/>
        <end position="233"/>
    </location>
</feature>
<dbReference type="PANTHER" id="PTHR43784">
    <property type="entry name" value="GDSL-LIKE LIPASE/ACYLHYDROLASE, PUTATIVE (AFU_ORTHOLOGUE AFUA_2G00820)-RELATED"/>
    <property type="match status" value="1"/>
</dbReference>
<sequence>MTRARRRMRRAVRHLRRHARLPLVAAAAVVVIAVVAVVTAGYDAPRDVRAAVASPATATGRPVAVIGDSISEGTPYGGKGAANWAQRVGAERQWTVTNTAVGGTGYVNPGSAGPFEATQLERVVAARPQLVVVEGSRNDIGLPVEAVRAAASHLYGELRTRLPGARIVVVGPFWDEKTSQKAYAWRDALAGAARAAGADFVDPMAERCFAGAYDGGPLIGPDRVHPTDAGHARYAERLRAALDRLGV</sequence>
<accession>A0ABU8MHS8</accession>
<proteinExistence type="predicted"/>
<dbReference type="InterPro" id="IPR036514">
    <property type="entry name" value="SGNH_hydro_sf"/>
</dbReference>
<evidence type="ECO:0000313" key="4">
    <source>
        <dbReference type="Proteomes" id="UP001385809"/>
    </source>
</evidence>
<dbReference type="Pfam" id="PF13472">
    <property type="entry name" value="Lipase_GDSL_2"/>
    <property type="match status" value="1"/>
</dbReference>
<keyword evidence="4" id="KW-1185">Reference proteome</keyword>
<dbReference type="GO" id="GO:0016787">
    <property type="term" value="F:hydrolase activity"/>
    <property type="evidence" value="ECO:0007669"/>
    <property type="project" value="UniProtKB-KW"/>
</dbReference>
<keyword evidence="1" id="KW-1133">Transmembrane helix</keyword>
<name>A0ABU8MHS8_9PSEU</name>
<evidence type="ECO:0000259" key="2">
    <source>
        <dbReference type="Pfam" id="PF13472"/>
    </source>
</evidence>